<evidence type="ECO:0000256" key="9">
    <source>
        <dbReference type="ARBA" id="ARBA00022679"/>
    </source>
</evidence>
<keyword evidence="10 19" id="KW-0812">Transmembrane</keyword>
<evidence type="ECO:0000313" key="21">
    <source>
        <dbReference type="Proteomes" id="UP000228859"/>
    </source>
</evidence>
<dbReference type="InterPro" id="IPR003805">
    <property type="entry name" value="CobS"/>
</dbReference>
<feature type="transmembrane region" description="Helical" evidence="19">
    <location>
        <begin position="115"/>
        <end position="133"/>
    </location>
</feature>
<dbReference type="GO" id="GO:0009236">
    <property type="term" value="P:cobalamin biosynthetic process"/>
    <property type="evidence" value="ECO:0007669"/>
    <property type="project" value="UniProtKB-UniRule"/>
</dbReference>
<evidence type="ECO:0000256" key="11">
    <source>
        <dbReference type="ARBA" id="ARBA00022842"/>
    </source>
</evidence>
<sequence length="248" mass="27158">MNKVYLGVKFALSYFTLLPIRFRTDDDLSHPRVLKAMLLTLPFVGALLASLSIGIFMALESLGWLGALIAAVAYMVLYGFIHTEAVIDVADALYAAHSGKDPYDIIKDPTVGAMGVLYGVSFTLLKIAALSTLLMHHLFLPFVVIAVISRLGLLILIRTYDFRSSFVSQLHTNLRLFPLVLVIGLFGALGFYLLSWNIFLLFGVGGLTAFLLSSFAKKGLGFINGDVLGMSLEGSELMLILTVLLVWY</sequence>
<evidence type="ECO:0000256" key="12">
    <source>
        <dbReference type="ARBA" id="ARBA00022989"/>
    </source>
</evidence>
<dbReference type="RefSeq" id="WP_294895103.1">
    <property type="nucleotide sequence ID" value="NZ_DLUI01000011.1"/>
</dbReference>
<evidence type="ECO:0000256" key="19">
    <source>
        <dbReference type="HAMAP-Rule" id="MF_00719"/>
    </source>
</evidence>
<evidence type="ECO:0000256" key="8">
    <source>
        <dbReference type="ARBA" id="ARBA00022573"/>
    </source>
</evidence>
<comment type="caution">
    <text evidence="20">The sequence shown here is derived from an EMBL/GenBank/DDBJ whole genome shotgun (WGS) entry which is preliminary data.</text>
</comment>
<comment type="function">
    <text evidence="14 19">Joins adenosylcobinamide-GDP and alpha-ribazole to generate adenosylcobalamin (Ado-cobalamin). Also synthesizes adenosylcobalamin 5'-phosphate from adenosylcobinamide-GDP and alpha-ribazole 5'-phosphate.</text>
</comment>
<dbReference type="GO" id="GO:0051073">
    <property type="term" value="F:adenosylcobinamide-GDP ribazoletransferase activity"/>
    <property type="evidence" value="ECO:0007669"/>
    <property type="project" value="UniProtKB-UniRule"/>
</dbReference>
<dbReference type="UniPathway" id="UPA00148">
    <property type="reaction ID" value="UER00238"/>
</dbReference>
<feature type="transmembrane region" description="Helical" evidence="19">
    <location>
        <begin position="227"/>
        <end position="247"/>
    </location>
</feature>
<keyword evidence="9 19" id="KW-0808">Transferase</keyword>
<feature type="transmembrane region" description="Helical" evidence="19">
    <location>
        <begin position="62"/>
        <end position="81"/>
    </location>
</feature>
<dbReference type="PANTHER" id="PTHR34148">
    <property type="entry name" value="ADENOSYLCOBINAMIDE-GDP RIBAZOLETRANSFERASE"/>
    <property type="match status" value="1"/>
</dbReference>
<comment type="pathway">
    <text evidence="3 19">Cofactor biosynthesis; adenosylcobalamin biosynthesis; adenosylcobalamin from cob(II)yrinate a,c-diamide: step 7/7.</text>
</comment>
<comment type="catalytic activity">
    <reaction evidence="17 19">
        <text>alpha-ribazole + adenosylcob(III)inamide-GDP = adenosylcob(III)alamin + GMP + H(+)</text>
        <dbReference type="Rhea" id="RHEA:16049"/>
        <dbReference type="ChEBI" id="CHEBI:10329"/>
        <dbReference type="ChEBI" id="CHEBI:15378"/>
        <dbReference type="ChEBI" id="CHEBI:18408"/>
        <dbReference type="ChEBI" id="CHEBI:58115"/>
        <dbReference type="ChEBI" id="CHEBI:60487"/>
        <dbReference type="EC" id="2.7.8.26"/>
    </reaction>
</comment>
<evidence type="ECO:0000256" key="14">
    <source>
        <dbReference type="ARBA" id="ARBA00025228"/>
    </source>
</evidence>
<dbReference type="EC" id="2.7.8.26" evidence="5 19"/>
<comment type="catalytic activity">
    <reaction evidence="18 19">
        <text>alpha-ribazole 5'-phosphate + adenosylcob(III)inamide-GDP = adenosylcob(III)alamin 5'-phosphate + GMP + H(+)</text>
        <dbReference type="Rhea" id="RHEA:23560"/>
        <dbReference type="ChEBI" id="CHEBI:15378"/>
        <dbReference type="ChEBI" id="CHEBI:57918"/>
        <dbReference type="ChEBI" id="CHEBI:58115"/>
        <dbReference type="ChEBI" id="CHEBI:60487"/>
        <dbReference type="ChEBI" id="CHEBI:60493"/>
        <dbReference type="EC" id="2.7.8.26"/>
    </reaction>
</comment>
<dbReference type="Pfam" id="PF02654">
    <property type="entry name" value="CobS"/>
    <property type="match status" value="1"/>
</dbReference>
<evidence type="ECO:0000256" key="3">
    <source>
        <dbReference type="ARBA" id="ARBA00004663"/>
    </source>
</evidence>
<feature type="transmembrane region" description="Helical" evidence="19">
    <location>
        <begin position="198"/>
        <end position="215"/>
    </location>
</feature>
<comment type="subcellular location">
    <subcellularLocation>
        <location evidence="2 19">Cell membrane</location>
        <topology evidence="2 19">Multi-pass membrane protein</topology>
    </subcellularLocation>
</comment>
<keyword evidence="13 19" id="KW-0472">Membrane</keyword>
<comment type="cofactor">
    <cofactor evidence="1 19">
        <name>Mg(2+)</name>
        <dbReference type="ChEBI" id="CHEBI:18420"/>
    </cofactor>
</comment>
<dbReference type="AlphaFoldDB" id="A0A2D3WG93"/>
<comment type="similarity">
    <text evidence="4 19">Belongs to the CobS family.</text>
</comment>
<dbReference type="HAMAP" id="MF_00719">
    <property type="entry name" value="CobS"/>
    <property type="match status" value="1"/>
</dbReference>
<feature type="transmembrane region" description="Helical" evidence="19">
    <location>
        <begin position="172"/>
        <end position="192"/>
    </location>
</feature>
<gene>
    <name evidence="19" type="primary">cobS</name>
    <name evidence="20" type="ORF">CFH83_00575</name>
</gene>
<evidence type="ECO:0000256" key="4">
    <source>
        <dbReference type="ARBA" id="ARBA00010561"/>
    </source>
</evidence>
<feature type="transmembrane region" description="Helical" evidence="19">
    <location>
        <begin position="139"/>
        <end position="160"/>
    </location>
</feature>
<evidence type="ECO:0000256" key="16">
    <source>
        <dbReference type="ARBA" id="ARBA00032853"/>
    </source>
</evidence>
<keyword evidence="11 19" id="KW-0460">Magnesium</keyword>
<evidence type="ECO:0000256" key="17">
    <source>
        <dbReference type="ARBA" id="ARBA00048623"/>
    </source>
</evidence>
<dbReference type="Proteomes" id="UP000228859">
    <property type="component" value="Unassembled WGS sequence"/>
</dbReference>
<evidence type="ECO:0000313" key="20">
    <source>
        <dbReference type="EMBL" id="DAB39438.1"/>
    </source>
</evidence>
<organism evidence="20 21">
    <name type="scientific">Sulfuricurvum kujiense</name>
    <dbReference type="NCBI Taxonomy" id="148813"/>
    <lineage>
        <taxon>Bacteria</taxon>
        <taxon>Pseudomonadati</taxon>
        <taxon>Campylobacterota</taxon>
        <taxon>Epsilonproteobacteria</taxon>
        <taxon>Campylobacterales</taxon>
        <taxon>Sulfurimonadaceae</taxon>
        <taxon>Sulfuricurvum</taxon>
    </lineage>
</organism>
<keyword evidence="12 19" id="KW-1133">Transmembrane helix</keyword>
<dbReference type="EMBL" id="DLUI01000011">
    <property type="protein sequence ID" value="DAB39438.1"/>
    <property type="molecule type" value="Genomic_DNA"/>
</dbReference>
<reference evidence="20 21" key="1">
    <citation type="journal article" date="2017" name="Front. Microbiol.">
        <title>Comparative Genomic Analysis of the Class Epsilonproteobacteria and Proposed Reclassification to Epsilonbacteraeota (phyl. nov.).</title>
        <authorList>
            <person name="Waite D.W."/>
            <person name="Vanwonterghem I."/>
            <person name="Rinke C."/>
            <person name="Parks D.H."/>
            <person name="Zhang Y."/>
            <person name="Takai K."/>
            <person name="Sievert S.M."/>
            <person name="Simon J."/>
            <person name="Campbell B.J."/>
            <person name="Hanson T.E."/>
            <person name="Woyke T."/>
            <person name="Klotz M.G."/>
            <person name="Hugenholtz P."/>
        </authorList>
    </citation>
    <scope>NUCLEOTIDE SEQUENCE [LARGE SCALE GENOMIC DNA]</scope>
    <source>
        <strain evidence="20">UBA12443</strain>
    </source>
</reference>
<evidence type="ECO:0000256" key="6">
    <source>
        <dbReference type="ARBA" id="ARBA00015850"/>
    </source>
</evidence>
<protein>
    <recommendedName>
        <fullName evidence="6 19">Adenosylcobinamide-GDP ribazoletransferase</fullName>
        <ecNumber evidence="5 19">2.7.8.26</ecNumber>
    </recommendedName>
    <alternativeName>
        <fullName evidence="16 19">Cobalamin synthase</fullName>
    </alternativeName>
    <alternativeName>
        <fullName evidence="15 19">Cobalamin-5'-phosphate synthase</fullName>
    </alternativeName>
</protein>
<keyword evidence="7 19" id="KW-1003">Cell membrane</keyword>
<evidence type="ECO:0000256" key="1">
    <source>
        <dbReference type="ARBA" id="ARBA00001946"/>
    </source>
</evidence>
<evidence type="ECO:0000256" key="13">
    <source>
        <dbReference type="ARBA" id="ARBA00023136"/>
    </source>
</evidence>
<keyword evidence="8 19" id="KW-0169">Cobalamin biosynthesis</keyword>
<dbReference type="GO" id="GO:0008818">
    <property type="term" value="F:cobalamin 5'-phosphate synthase activity"/>
    <property type="evidence" value="ECO:0007669"/>
    <property type="project" value="UniProtKB-UniRule"/>
</dbReference>
<feature type="transmembrane region" description="Helical" evidence="19">
    <location>
        <begin position="6"/>
        <end position="24"/>
    </location>
</feature>
<evidence type="ECO:0000256" key="5">
    <source>
        <dbReference type="ARBA" id="ARBA00013200"/>
    </source>
</evidence>
<proteinExistence type="inferred from homology"/>
<evidence type="ECO:0000256" key="15">
    <source>
        <dbReference type="ARBA" id="ARBA00032605"/>
    </source>
</evidence>
<evidence type="ECO:0000256" key="2">
    <source>
        <dbReference type="ARBA" id="ARBA00004651"/>
    </source>
</evidence>
<evidence type="ECO:0000256" key="7">
    <source>
        <dbReference type="ARBA" id="ARBA00022475"/>
    </source>
</evidence>
<evidence type="ECO:0000256" key="18">
    <source>
        <dbReference type="ARBA" id="ARBA00049504"/>
    </source>
</evidence>
<accession>A0A2D3WG93</accession>
<dbReference type="GO" id="GO:0005886">
    <property type="term" value="C:plasma membrane"/>
    <property type="evidence" value="ECO:0007669"/>
    <property type="project" value="UniProtKB-SubCell"/>
</dbReference>
<dbReference type="PANTHER" id="PTHR34148:SF1">
    <property type="entry name" value="ADENOSYLCOBINAMIDE-GDP RIBAZOLETRANSFERASE"/>
    <property type="match status" value="1"/>
</dbReference>
<name>A0A2D3WG93_9BACT</name>
<feature type="transmembrane region" description="Helical" evidence="19">
    <location>
        <begin position="36"/>
        <end position="56"/>
    </location>
</feature>
<evidence type="ECO:0000256" key="10">
    <source>
        <dbReference type="ARBA" id="ARBA00022692"/>
    </source>
</evidence>